<dbReference type="AlphaFoldDB" id="A0A4Z2HS78"/>
<feature type="compositionally biased region" description="Basic residues" evidence="1">
    <location>
        <begin position="1"/>
        <end position="16"/>
    </location>
</feature>
<feature type="region of interest" description="Disordered" evidence="1">
    <location>
        <begin position="1"/>
        <end position="27"/>
    </location>
</feature>
<comment type="caution">
    <text evidence="2">The sequence shown here is derived from an EMBL/GenBank/DDBJ whole genome shotgun (WGS) entry which is preliminary data.</text>
</comment>
<gene>
    <name evidence="2" type="ORF">EYF80_021105</name>
</gene>
<evidence type="ECO:0000313" key="2">
    <source>
        <dbReference type="EMBL" id="TNN68696.1"/>
    </source>
</evidence>
<reference evidence="2 3" key="1">
    <citation type="submission" date="2019-03" db="EMBL/GenBank/DDBJ databases">
        <title>First draft genome of Liparis tanakae, snailfish: a comprehensive survey of snailfish specific genes.</title>
        <authorList>
            <person name="Kim W."/>
            <person name="Song I."/>
            <person name="Jeong J.-H."/>
            <person name="Kim D."/>
            <person name="Kim S."/>
            <person name="Ryu S."/>
            <person name="Song J.Y."/>
            <person name="Lee S.K."/>
        </authorList>
    </citation>
    <scope>NUCLEOTIDE SEQUENCE [LARGE SCALE GENOMIC DNA]</scope>
    <source>
        <tissue evidence="2">Muscle</tissue>
    </source>
</reference>
<organism evidence="2 3">
    <name type="scientific">Liparis tanakae</name>
    <name type="common">Tanaka's snailfish</name>
    <dbReference type="NCBI Taxonomy" id="230148"/>
    <lineage>
        <taxon>Eukaryota</taxon>
        <taxon>Metazoa</taxon>
        <taxon>Chordata</taxon>
        <taxon>Craniata</taxon>
        <taxon>Vertebrata</taxon>
        <taxon>Euteleostomi</taxon>
        <taxon>Actinopterygii</taxon>
        <taxon>Neopterygii</taxon>
        <taxon>Teleostei</taxon>
        <taxon>Neoteleostei</taxon>
        <taxon>Acanthomorphata</taxon>
        <taxon>Eupercaria</taxon>
        <taxon>Perciformes</taxon>
        <taxon>Cottioidei</taxon>
        <taxon>Cottales</taxon>
        <taxon>Liparidae</taxon>
        <taxon>Liparis</taxon>
    </lineage>
</organism>
<dbReference type="EMBL" id="SRLO01000186">
    <property type="protein sequence ID" value="TNN68696.1"/>
    <property type="molecule type" value="Genomic_DNA"/>
</dbReference>
<sequence>MLINRRRRRRKRKRLMTQRGGTESNAAALPSSSFMDLRGALVWEAAADSRWAPASTDFGRIQSSSGGLEGDMRVISLTKTSKWHLERSHSAPSDRTNTCSDFREGPAERFSSAGLRSMRRCGAFLGAGDSRGAVLTEDRLSASSAPPSVRPASSLELDSGLLTHTPLRGPMESCDGVRRRSSSDLSLTGAEQADLEEPFCSEECEDKDSMLPVGVLLGLLLKAQGRGVEAAGLPGPRGQADGPAPARALGLRQGHVGVRRLVEDLEVQRGALIVKHCWYSHCVGASL</sequence>
<dbReference type="Proteomes" id="UP000314294">
    <property type="component" value="Unassembled WGS sequence"/>
</dbReference>
<feature type="region of interest" description="Disordered" evidence="1">
    <location>
        <begin position="162"/>
        <end position="192"/>
    </location>
</feature>
<keyword evidence="3" id="KW-1185">Reference proteome</keyword>
<proteinExistence type="predicted"/>
<evidence type="ECO:0000256" key="1">
    <source>
        <dbReference type="SAM" id="MobiDB-lite"/>
    </source>
</evidence>
<evidence type="ECO:0000313" key="3">
    <source>
        <dbReference type="Proteomes" id="UP000314294"/>
    </source>
</evidence>
<name>A0A4Z2HS78_9TELE</name>
<protein>
    <submittedName>
        <fullName evidence="2">Uncharacterized protein</fullName>
    </submittedName>
</protein>
<accession>A0A4Z2HS78</accession>